<protein>
    <submittedName>
        <fullName evidence="1">Uncharacterized protein</fullName>
    </submittedName>
</protein>
<reference evidence="1" key="1">
    <citation type="journal article" date="2021" name="Proc. Natl. Acad. Sci. U.S.A.">
        <title>A Catalog of Tens of Thousands of Viruses from Human Metagenomes Reveals Hidden Associations with Chronic Diseases.</title>
        <authorList>
            <person name="Tisza M.J."/>
            <person name="Buck C.B."/>
        </authorList>
    </citation>
    <scope>NUCLEOTIDE SEQUENCE</scope>
    <source>
        <strain evidence="1">Ct9pU4</strain>
    </source>
</reference>
<sequence length="34" mass="4103">MIFTIVYTMRKILSTLLTHLNNRTVSLQWLRIII</sequence>
<name>A0A8S5RAR9_9VIRU</name>
<evidence type="ECO:0000313" key="1">
    <source>
        <dbReference type="EMBL" id="DAE28518.1"/>
    </source>
</evidence>
<dbReference type="EMBL" id="BK059087">
    <property type="protein sequence ID" value="DAE28518.1"/>
    <property type="molecule type" value="Genomic_DNA"/>
</dbReference>
<accession>A0A8S5RAR9</accession>
<proteinExistence type="predicted"/>
<organism evidence="1">
    <name type="scientific">virus sp. ct9pU4</name>
    <dbReference type="NCBI Taxonomy" id="2828248"/>
    <lineage>
        <taxon>Viruses</taxon>
    </lineage>
</organism>